<feature type="domain" description="HTH cro/C1-type" evidence="2">
    <location>
        <begin position="10"/>
        <end position="65"/>
    </location>
</feature>
<keyword evidence="1" id="KW-0802">TPR repeat</keyword>
<dbReference type="InterPro" id="IPR019734">
    <property type="entry name" value="TPR_rpt"/>
</dbReference>
<proteinExistence type="predicted"/>
<name>I4D3P1_DESAJ</name>
<dbReference type="InterPro" id="IPR001387">
    <property type="entry name" value="Cro/C1-type_HTH"/>
</dbReference>
<gene>
    <name evidence="3" type="ordered locus">Desaci_1392</name>
</gene>
<feature type="repeat" description="TPR" evidence="1">
    <location>
        <begin position="171"/>
        <end position="204"/>
    </location>
</feature>
<keyword evidence="4" id="KW-1185">Reference proteome</keyword>
<dbReference type="InterPro" id="IPR011990">
    <property type="entry name" value="TPR-like_helical_dom_sf"/>
</dbReference>
<dbReference type="KEGG" id="dai:Desaci_1392"/>
<dbReference type="HOGENOM" id="CLU_628107_0_0_9"/>
<evidence type="ECO:0000259" key="2">
    <source>
        <dbReference type="PROSITE" id="PS50943"/>
    </source>
</evidence>
<dbReference type="PANTHER" id="PTHR10098">
    <property type="entry name" value="RAPSYN-RELATED"/>
    <property type="match status" value="1"/>
</dbReference>
<dbReference type="InterPro" id="IPR010982">
    <property type="entry name" value="Lambda_DNA-bd_dom_sf"/>
</dbReference>
<accession>I4D3P1</accession>
<dbReference type="Gene3D" id="1.25.40.10">
    <property type="entry name" value="Tetratricopeptide repeat domain"/>
    <property type="match status" value="2"/>
</dbReference>
<dbReference type="PROSITE" id="PS50943">
    <property type="entry name" value="HTH_CROC1"/>
    <property type="match status" value="1"/>
</dbReference>
<sequence length="438" mass="50554">MQKTIKATALKAYLKRNNILPSSLAMRCHISENYMSNILNAKRTNPRLPILVRMAAELDLPLHTVQELLRTSYDSLIPEKVLLESVAENHLLAYLQQILDASELNDFSMLSHLQKVISSDIPDSTHLKRYYLYWYDAYNLTSQNKFELAIQLFLEASKFVPKHEIEKRFKGKVLLGLGAAYTARGKYQQGLKAFRKSLFLWSDGYQAARVYMNLGTVYRRLTKYKLSVSAYEKAYEFGTVAIKLYSIVGLIQVALDNEDYKTARKWVIRGFRQAKTLESPRGKCDLYCNIAEYYSAIGKLNLSKGFYQRAIQVAIISGDFRTKQWAELELAKLFLRQGKEIEFETLMQTLELELSGTEDVLLVARHLNIMGKKYFEQSEYTLVISITRKAYILLKSLSPSISTELQESCRLLSEVYSALKEPKAAEFYRNEIKRHKLK</sequence>
<dbReference type="STRING" id="646529.Desaci_1392"/>
<dbReference type="PANTHER" id="PTHR10098:SF108">
    <property type="entry name" value="TETRATRICOPEPTIDE REPEAT PROTEIN 28"/>
    <property type="match status" value="1"/>
</dbReference>
<dbReference type="AlphaFoldDB" id="I4D3P1"/>
<evidence type="ECO:0000256" key="1">
    <source>
        <dbReference type="PROSITE-ProRule" id="PRU00339"/>
    </source>
</evidence>
<dbReference type="GO" id="GO:0003677">
    <property type="term" value="F:DNA binding"/>
    <property type="evidence" value="ECO:0007669"/>
    <property type="project" value="InterPro"/>
</dbReference>
<dbReference type="SUPFAM" id="SSF47413">
    <property type="entry name" value="lambda repressor-like DNA-binding domains"/>
    <property type="match status" value="1"/>
</dbReference>
<organism evidence="3 4">
    <name type="scientific">Desulfosporosinus acidiphilus (strain DSM 22704 / JCM 16185 / SJ4)</name>
    <dbReference type="NCBI Taxonomy" id="646529"/>
    <lineage>
        <taxon>Bacteria</taxon>
        <taxon>Bacillati</taxon>
        <taxon>Bacillota</taxon>
        <taxon>Clostridia</taxon>
        <taxon>Eubacteriales</taxon>
        <taxon>Desulfitobacteriaceae</taxon>
        <taxon>Desulfosporosinus</taxon>
    </lineage>
</organism>
<dbReference type="SUPFAM" id="SSF48452">
    <property type="entry name" value="TPR-like"/>
    <property type="match status" value="1"/>
</dbReference>
<evidence type="ECO:0000313" key="4">
    <source>
        <dbReference type="Proteomes" id="UP000002892"/>
    </source>
</evidence>
<dbReference type="OrthoDB" id="1737781at2"/>
<dbReference type="EMBL" id="CP003639">
    <property type="protein sequence ID" value="AFM40415.1"/>
    <property type="molecule type" value="Genomic_DNA"/>
</dbReference>
<dbReference type="RefSeq" id="WP_014826422.1">
    <property type="nucleotide sequence ID" value="NC_018068.1"/>
</dbReference>
<dbReference type="PROSITE" id="PS50005">
    <property type="entry name" value="TPR"/>
    <property type="match status" value="2"/>
</dbReference>
<protein>
    <recommendedName>
        <fullName evidence="2">HTH cro/C1-type domain-containing protein</fullName>
    </recommendedName>
</protein>
<feature type="repeat" description="TPR" evidence="1">
    <location>
        <begin position="208"/>
        <end position="241"/>
    </location>
</feature>
<dbReference type="SMART" id="SM00028">
    <property type="entry name" value="TPR"/>
    <property type="match status" value="5"/>
</dbReference>
<dbReference type="Proteomes" id="UP000002892">
    <property type="component" value="Chromosome"/>
</dbReference>
<dbReference type="Pfam" id="PF13424">
    <property type="entry name" value="TPR_12"/>
    <property type="match status" value="1"/>
</dbReference>
<dbReference type="Gene3D" id="1.10.260.40">
    <property type="entry name" value="lambda repressor-like DNA-binding domains"/>
    <property type="match status" value="1"/>
</dbReference>
<dbReference type="SMART" id="SM00530">
    <property type="entry name" value="HTH_XRE"/>
    <property type="match status" value="1"/>
</dbReference>
<evidence type="ECO:0000313" key="3">
    <source>
        <dbReference type="EMBL" id="AFM40415.1"/>
    </source>
</evidence>
<reference evidence="3 4" key="1">
    <citation type="journal article" date="2012" name="J. Bacteriol.">
        <title>Complete genome sequences of Desulfosporosinus orientis DSM765T, Desulfosporosinus youngiae DSM17734T, Desulfosporosinus meridiei DSM13257T, and Desulfosporosinus acidiphilus DSM22704T.</title>
        <authorList>
            <person name="Pester M."/>
            <person name="Brambilla E."/>
            <person name="Alazard D."/>
            <person name="Rattei T."/>
            <person name="Weinmaier T."/>
            <person name="Han J."/>
            <person name="Lucas S."/>
            <person name="Lapidus A."/>
            <person name="Cheng J.F."/>
            <person name="Goodwin L."/>
            <person name="Pitluck S."/>
            <person name="Peters L."/>
            <person name="Ovchinnikova G."/>
            <person name="Teshima H."/>
            <person name="Detter J.C."/>
            <person name="Han C.S."/>
            <person name="Tapia R."/>
            <person name="Land M.L."/>
            <person name="Hauser L."/>
            <person name="Kyrpides N.C."/>
            <person name="Ivanova N.N."/>
            <person name="Pagani I."/>
            <person name="Huntmann M."/>
            <person name="Wei C.L."/>
            <person name="Davenport K.W."/>
            <person name="Daligault H."/>
            <person name="Chain P.S."/>
            <person name="Chen A."/>
            <person name="Mavromatis K."/>
            <person name="Markowitz V."/>
            <person name="Szeto E."/>
            <person name="Mikhailova N."/>
            <person name="Pati A."/>
            <person name="Wagner M."/>
            <person name="Woyke T."/>
            <person name="Ollivier B."/>
            <person name="Klenk H.P."/>
            <person name="Spring S."/>
            <person name="Loy A."/>
        </authorList>
    </citation>
    <scope>NUCLEOTIDE SEQUENCE [LARGE SCALE GENOMIC DNA]</scope>
    <source>
        <strain evidence="4">DSM 22704 / JCM 16185 / SJ4</strain>
    </source>
</reference>